<dbReference type="NCBIfam" id="TIGR01877">
    <property type="entry name" value="cas_cas6"/>
    <property type="match status" value="1"/>
</dbReference>
<feature type="domain" description="CRISPR associated protein Cas6 C-terminal" evidence="4">
    <location>
        <begin position="116"/>
        <end position="226"/>
    </location>
</feature>
<dbReference type="InterPro" id="IPR049435">
    <property type="entry name" value="Cas_Cas6_C"/>
</dbReference>
<evidence type="ECO:0000259" key="4">
    <source>
        <dbReference type="Pfam" id="PF01881"/>
    </source>
</evidence>
<dbReference type="PANTHER" id="PTHR36984:SF1">
    <property type="entry name" value="CRISPR-ASSOCIATED ENDORIBONUCLEASE CAS6 1"/>
    <property type="match status" value="1"/>
</dbReference>
<name>A0ABU4JXY4_9CLOT</name>
<evidence type="ECO:0000256" key="3">
    <source>
        <dbReference type="ARBA" id="ARBA00023118"/>
    </source>
</evidence>
<protein>
    <submittedName>
        <fullName evidence="5">CRISPR-associated endoribonuclease Cas6</fullName>
    </submittedName>
</protein>
<proteinExistence type="inferred from homology"/>
<keyword evidence="3" id="KW-0051">Antiviral defense</keyword>
<organism evidence="5 6">
    <name type="scientific">Clostridium tanneri</name>
    <dbReference type="NCBI Taxonomy" id="3037988"/>
    <lineage>
        <taxon>Bacteria</taxon>
        <taxon>Bacillati</taxon>
        <taxon>Bacillota</taxon>
        <taxon>Clostridia</taxon>
        <taxon>Eubacteriales</taxon>
        <taxon>Clostridiaceae</taxon>
        <taxon>Clostridium</taxon>
    </lineage>
</organism>
<evidence type="ECO:0000256" key="2">
    <source>
        <dbReference type="ARBA" id="ARBA00022884"/>
    </source>
</evidence>
<reference evidence="5 6" key="1">
    <citation type="submission" date="2023-04" db="EMBL/GenBank/DDBJ databases">
        <title>Clostridium tannerae sp. nov., isolated from the fecal material of an alpaca.</title>
        <authorList>
            <person name="Miller S."/>
            <person name="Hendry M."/>
            <person name="King J."/>
            <person name="Sankaranarayanan K."/>
            <person name="Lawson P.A."/>
        </authorList>
    </citation>
    <scope>NUCLEOTIDE SEQUENCE [LARGE SCALE GENOMIC DNA]</scope>
    <source>
        <strain evidence="5 6">A1-XYC3</strain>
    </source>
</reference>
<dbReference type="Gene3D" id="3.30.70.1900">
    <property type="match status" value="1"/>
</dbReference>
<comment type="caution">
    <text evidence="5">The sequence shown here is derived from an EMBL/GenBank/DDBJ whole genome shotgun (WGS) entry which is preliminary data.</text>
</comment>
<dbReference type="PANTHER" id="PTHR36984">
    <property type="entry name" value="CRISPR-ASSOCIATED ENDORIBONUCLEASE CAS6 1"/>
    <property type="match status" value="1"/>
</dbReference>
<keyword evidence="6" id="KW-1185">Reference proteome</keyword>
<dbReference type="Pfam" id="PF01881">
    <property type="entry name" value="Cas_Cas6_C"/>
    <property type="match status" value="1"/>
</dbReference>
<evidence type="ECO:0000313" key="6">
    <source>
        <dbReference type="Proteomes" id="UP001281656"/>
    </source>
</evidence>
<dbReference type="RefSeq" id="WP_318799232.1">
    <property type="nucleotide sequence ID" value="NZ_JARUJP010000037.1"/>
</dbReference>
<sequence>MKVYEISLLVFLLEEISSENVFIKISGFIDSGMSKVPELLELHNQNIYKNYCFNSFYPIEQDKKYKQGKTYTIQLRTIDKNLADFFYTKLVNHFNDSIKGLTAKIRIVPKKHIEKIYSITPVVLKNDGGYWKGKLSLTDFERRLKENLIKKYNLLMNTKVNEEFQLYTSIEFKNHKPVAINYKGKKILGDKISIHISDEKISQDIAYMSLGTGVLEMNARGAGYVNYKWL</sequence>
<evidence type="ECO:0000313" key="5">
    <source>
        <dbReference type="EMBL" id="MDW8803036.1"/>
    </source>
</evidence>
<comment type="similarity">
    <text evidence="1">Belongs to the CRISPR-associated protein Cas6/Cse3/CasE family.</text>
</comment>
<dbReference type="EMBL" id="JARUJP010000037">
    <property type="protein sequence ID" value="MDW8803036.1"/>
    <property type="molecule type" value="Genomic_DNA"/>
</dbReference>
<gene>
    <name evidence="5" type="primary">cas6</name>
    <name evidence="5" type="ORF">P8V03_18015</name>
</gene>
<keyword evidence="2" id="KW-0694">RNA-binding</keyword>
<accession>A0ABU4JXY4</accession>
<evidence type="ECO:0000256" key="1">
    <source>
        <dbReference type="ARBA" id="ARBA00005937"/>
    </source>
</evidence>
<dbReference type="InterPro" id="IPR010156">
    <property type="entry name" value="CRISPR-assoc_prot_Cas6"/>
</dbReference>
<dbReference type="Proteomes" id="UP001281656">
    <property type="component" value="Unassembled WGS sequence"/>
</dbReference>